<comment type="caution">
    <text evidence="1">The sequence shown here is derived from an EMBL/GenBank/DDBJ whole genome shotgun (WGS) entry which is preliminary data.</text>
</comment>
<sequence length="327" mass="37003">MYDVFSHREARVNCVESVASEHFAVRIALGTRGEDNQKRQLVVWVLSEISGRCFHVPFESKVSSTFFKNYGERFQNGMSLLANAIPEQIPLVAPVVKELIVGSESALGTKTARAIRLHSMIDQLELSDGGVKSTNENHTLAPAESYNLLQKLLREHDEHLTTHSISTMTNLECATLNNGKAQWAHRQEHMSRQNRLRIDHVSATVADNPLLTSPASTASTTSITSSKRDPPKYYLCDFVVSGLSEVEDWRLMYCSWELVDQKQSVVLESGQTIQNPHENPQQQSFWLQSFVLKSVVTVAQLRECELVVTLKRPSRLPLRKSDRHWFC</sequence>
<keyword evidence="2" id="KW-1185">Reference proteome</keyword>
<name>A0A8K1FG38_PYTOL</name>
<dbReference type="AlphaFoldDB" id="A0A8K1FG38"/>
<proteinExistence type="predicted"/>
<evidence type="ECO:0000313" key="2">
    <source>
        <dbReference type="Proteomes" id="UP000794436"/>
    </source>
</evidence>
<dbReference type="OrthoDB" id="127885at2759"/>
<accession>A0A8K1FG38</accession>
<gene>
    <name evidence="1" type="ORF">Poli38472_004663</name>
</gene>
<dbReference type="Proteomes" id="UP000794436">
    <property type="component" value="Unassembled WGS sequence"/>
</dbReference>
<protein>
    <submittedName>
        <fullName evidence="1">Uncharacterized protein</fullName>
    </submittedName>
</protein>
<evidence type="ECO:0000313" key="1">
    <source>
        <dbReference type="EMBL" id="TMW59594.1"/>
    </source>
</evidence>
<organism evidence="1 2">
    <name type="scientific">Pythium oligandrum</name>
    <name type="common">Mycoparasitic fungus</name>
    <dbReference type="NCBI Taxonomy" id="41045"/>
    <lineage>
        <taxon>Eukaryota</taxon>
        <taxon>Sar</taxon>
        <taxon>Stramenopiles</taxon>
        <taxon>Oomycota</taxon>
        <taxon>Peronosporomycetes</taxon>
        <taxon>Pythiales</taxon>
        <taxon>Pythiaceae</taxon>
        <taxon>Pythium</taxon>
    </lineage>
</organism>
<dbReference type="EMBL" id="SPLM01000109">
    <property type="protein sequence ID" value="TMW59594.1"/>
    <property type="molecule type" value="Genomic_DNA"/>
</dbReference>
<reference evidence="1" key="1">
    <citation type="submission" date="2019-03" db="EMBL/GenBank/DDBJ databases">
        <title>Long read genome sequence of the mycoparasitic Pythium oligandrum ATCC 38472 isolated from sugarbeet rhizosphere.</title>
        <authorList>
            <person name="Gaulin E."/>
        </authorList>
    </citation>
    <scope>NUCLEOTIDE SEQUENCE</scope>
    <source>
        <strain evidence="1">ATCC 38472_TT</strain>
    </source>
</reference>